<evidence type="ECO:0000259" key="5">
    <source>
        <dbReference type="Pfam" id="PF13399"/>
    </source>
</evidence>
<feature type="transmembrane region" description="Helical" evidence="3">
    <location>
        <begin position="64"/>
        <end position="83"/>
    </location>
</feature>
<feature type="domain" description="LytR/CpsA/Psr regulator C-terminal" evidence="5">
    <location>
        <begin position="352"/>
        <end position="443"/>
    </location>
</feature>
<reference evidence="6 7" key="1">
    <citation type="journal article" date="2009" name="Genome Res.">
        <title>Complete genome of the cellulolytic thermophile Acidothermus cellulolyticus 11B provides insights into its ecophysiological and evolutionary adaptations.</title>
        <authorList>
            <person name="Barabote R.D."/>
            <person name="Xie G."/>
            <person name="Leu D.H."/>
            <person name="Normand P."/>
            <person name="Necsulea A."/>
            <person name="Daubin V."/>
            <person name="Medigue C."/>
            <person name="Adney W.S."/>
            <person name="Xu X.C."/>
            <person name="Lapidus A."/>
            <person name="Parales R.E."/>
            <person name="Detter C."/>
            <person name="Pujic P."/>
            <person name="Bruce D."/>
            <person name="Lavire C."/>
            <person name="Challacombe J.F."/>
            <person name="Brettin T.S."/>
            <person name="Berry A.M."/>
        </authorList>
    </citation>
    <scope>NUCLEOTIDE SEQUENCE [LARGE SCALE GENOMIC DNA]</scope>
    <source>
        <strain evidence="7">ATCC 43068 / DSM 8971 / 11B</strain>
    </source>
</reference>
<dbReference type="InterPro" id="IPR004474">
    <property type="entry name" value="LytR_CpsA_psr"/>
</dbReference>
<dbReference type="eggNOG" id="COG1316">
    <property type="taxonomic scope" value="Bacteria"/>
</dbReference>
<keyword evidence="3" id="KW-0812">Transmembrane</keyword>
<evidence type="ECO:0000256" key="2">
    <source>
        <dbReference type="SAM" id="MobiDB-lite"/>
    </source>
</evidence>
<evidence type="ECO:0000256" key="1">
    <source>
        <dbReference type="ARBA" id="ARBA00006068"/>
    </source>
</evidence>
<dbReference type="HOGENOM" id="CLU_614862_0_0_11"/>
<dbReference type="InterPro" id="IPR050922">
    <property type="entry name" value="LytR/CpsA/Psr_CW_biosynth"/>
</dbReference>
<evidence type="ECO:0000313" key="7">
    <source>
        <dbReference type="Proteomes" id="UP000008221"/>
    </source>
</evidence>
<dbReference type="InParanoid" id="A0LSX6"/>
<feature type="domain" description="Cell envelope-related transcriptional attenuator" evidence="4">
    <location>
        <begin position="154"/>
        <end position="258"/>
    </location>
</feature>
<proteinExistence type="inferred from homology"/>
<protein>
    <submittedName>
        <fullName evidence="6">Cell envelope-related transcriptional attenuator</fullName>
    </submittedName>
</protein>
<dbReference type="EMBL" id="CP000481">
    <property type="protein sequence ID" value="ABK52536.1"/>
    <property type="molecule type" value="Genomic_DNA"/>
</dbReference>
<dbReference type="Gene3D" id="3.30.70.2390">
    <property type="match status" value="1"/>
</dbReference>
<organism evidence="6 7">
    <name type="scientific">Acidothermus cellulolyticus (strain ATCC 43068 / DSM 8971 / 11B)</name>
    <dbReference type="NCBI Taxonomy" id="351607"/>
    <lineage>
        <taxon>Bacteria</taxon>
        <taxon>Bacillati</taxon>
        <taxon>Actinomycetota</taxon>
        <taxon>Actinomycetes</taxon>
        <taxon>Acidothermales</taxon>
        <taxon>Acidothermaceae</taxon>
        <taxon>Acidothermus</taxon>
    </lineage>
</organism>
<comment type="similarity">
    <text evidence="1">Belongs to the LytR/CpsA/Psr (LCP) family.</text>
</comment>
<dbReference type="Proteomes" id="UP000008221">
    <property type="component" value="Chromosome"/>
</dbReference>
<name>A0LSX6_ACIC1</name>
<dbReference type="AlphaFoldDB" id="A0LSX6"/>
<dbReference type="Pfam" id="PF13399">
    <property type="entry name" value="LytR_C"/>
    <property type="match status" value="1"/>
</dbReference>
<dbReference type="KEGG" id="ace:Acel_0763"/>
<evidence type="ECO:0000256" key="3">
    <source>
        <dbReference type="SAM" id="Phobius"/>
    </source>
</evidence>
<dbReference type="Pfam" id="PF03816">
    <property type="entry name" value="LytR_cpsA_psr"/>
    <property type="match status" value="1"/>
</dbReference>
<dbReference type="InterPro" id="IPR027381">
    <property type="entry name" value="LytR/CpsA/Psr_C"/>
</dbReference>
<keyword evidence="7" id="KW-1185">Reference proteome</keyword>
<gene>
    <name evidence="6" type="ordered locus">Acel_0763</name>
</gene>
<dbReference type="PANTHER" id="PTHR33392">
    <property type="entry name" value="POLYISOPRENYL-TEICHOIC ACID--PEPTIDOGLYCAN TEICHOIC ACID TRANSFERASE TAGU"/>
    <property type="match status" value="1"/>
</dbReference>
<dbReference type="STRING" id="351607.Acel_0763"/>
<sequence length="445" mass="45399">MTGLAGLGATGSDPADSIRLPADQPSADRGGGPIATVTAPPMVGTRSVRRQLQRERAARMRRRIALVAIPVLVAAGLMSWAVANSSPRHHVAGTSSAAAARTQTTLLVQLSGGLQSAVASALVAHDPATQSGAVILIPSGLISQVPGFGSMPFGQALSLGDLNAPRDTLADLMGVTVDGAWALTPSAFARLVDAVGGVTVTVDRDVTRTSNGGTVIVVPAGTRRLSGEQAAAFASFLADGEAEQQRLARFDAVWNAVLSGLPKDPGQVARLLAGLGSGSRSTFTADRLAGLLVGFAADAAQHQTSDQLLPVKALDTVNGSQAFSLDTVATAKLVQQELAQSVPANQKLTGNRVMVENQLGTPGLAETTRSKLERAGFVYVQGPNAPTMPNPTAPSAVLIFDTSSSAIAKGYAVARALGLPTSDVKVASPISVADVVVMVGADYRP</sequence>
<evidence type="ECO:0000313" key="6">
    <source>
        <dbReference type="EMBL" id="ABK52536.1"/>
    </source>
</evidence>
<keyword evidence="3" id="KW-0472">Membrane</keyword>
<keyword evidence="3" id="KW-1133">Transmembrane helix</keyword>
<dbReference type="PANTHER" id="PTHR33392:SF6">
    <property type="entry name" value="POLYISOPRENYL-TEICHOIC ACID--PEPTIDOGLYCAN TEICHOIC ACID TRANSFERASE TAGU"/>
    <property type="match status" value="1"/>
</dbReference>
<feature type="region of interest" description="Disordered" evidence="2">
    <location>
        <begin position="1"/>
        <end position="40"/>
    </location>
</feature>
<dbReference type="Gene3D" id="3.40.630.190">
    <property type="entry name" value="LCP protein"/>
    <property type="match status" value="1"/>
</dbReference>
<accession>A0LSX6</accession>
<evidence type="ECO:0000259" key="4">
    <source>
        <dbReference type="Pfam" id="PF03816"/>
    </source>
</evidence>